<evidence type="ECO:0000256" key="4">
    <source>
        <dbReference type="PIRNR" id="PIRNR006078"/>
    </source>
</evidence>
<dbReference type="GO" id="GO:0031388">
    <property type="term" value="P:organic acid phosphorylation"/>
    <property type="evidence" value="ECO:0007669"/>
    <property type="project" value="UniProtKB-UniRule"/>
</dbReference>
<evidence type="ECO:0000313" key="5">
    <source>
        <dbReference type="EMBL" id="HIV28097.1"/>
    </source>
</evidence>
<reference evidence="5" key="1">
    <citation type="submission" date="2020-10" db="EMBL/GenBank/DDBJ databases">
        <authorList>
            <person name="Gilroy R."/>
        </authorList>
    </citation>
    <scope>NUCLEOTIDE SEQUENCE</scope>
    <source>
        <strain evidence="5">CHK183-6373</strain>
    </source>
</reference>
<dbReference type="PANTHER" id="PTHR21599:SF0">
    <property type="entry name" value="GLYCERATE KINASE"/>
    <property type="match status" value="1"/>
</dbReference>
<dbReference type="Pfam" id="PF02595">
    <property type="entry name" value="Gly_kinase"/>
    <property type="match status" value="1"/>
</dbReference>
<dbReference type="Gene3D" id="3.40.50.10350">
    <property type="entry name" value="Glycerate kinase, domain 1"/>
    <property type="match status" value="1"/>
</dbReference>
<sequence>MSKIVIAPDSFKGSLSAAKLADIVEKAAKERFPRAVAIKIPIADGGEGTLEALLMAVGGEKKRARVTGPDGKPLWAEYARLSDGSFAIELAQCAALTQMQPLDPMRATTLGVGELMRAALRDGARKLRIGIGGSATNDGGMGLLSGLGMRFLDAEGRELYPCGASLGKVARLDDSGLDARLKAVEITVLCDVSNPLLGESGAARVYAPQKGADDAMVEALEAGMAHYASVLGRETVDFPGAGAAGGVGAALGGVLGAKMRPGIDVVLEMANFDAHLADCALVITGEGRMDGQSVKFGKAAAGVAARAGNVPVVALVGGIGPGGQAFEERENRLIVPIVDGPMPLAQSMREAERLAYAAARRLFGALRMGMLL</sequence>
<reference evidence="5" key="2">
    <citation type="journal article" date="2021" name="PeerJ">
        <title>Extensive microbial diversity within the chicken gut microbiome revealed by metagenomics and culture.</title>
        <authorList>
            <person name="Gilroy R."/>
            <person name="Ravi A."/>
            <person name="Getino M."/>
            <person name="Pursley I."/>
            <person name="Horton D.L."/>
            <person name="Alikhan N.F."/>
            <person name="Baker D."/>
            <person name="Gharbi K."/>
            <person name="Hall N."/>
            <person name="Watson M."/>
            <person name="Adriaenssens E.M."/>
            <person name="Foster-Nyarko E."/>
            <person name="Jarju S."/>
            <person name="Secka A."/>
            <person name="Antonio M."/>
            <person name="Oren A."/>
            <person name="Chaudhuri R.R."/>
            <person name="La Ragione R."/>
            <person name="Hildebrand F."/>
            <person name="Pallen M.J."/>
        </authorList>
    </citation>
    <scope>NUCLEOTIDE SEQUENCE</scope>
    <source>
        <strain evidence="5">CHK183-6373</strain>
    </source>
</reference>
<proteinExistence type="inferred from homology"/>
<dbReference type="SUPFAM" id="SSF110738">
    <property type="entry name" value="Glycerate kinase I"/>
    <property type="match status" value="1"/>
</dbReference>
<comment type="caution">
    <text evidence="5">The sequence shown here is derived from an EMBL/GenBank/DDBJ whole genome shotgun (WGS) entry which is preliminary data.</text>
</comment>
<gene>
    <name evidence="5" type="ORF">IAA64_09010</name>
</gene>
<accession>A0A9D1P8N3</accession>
<dbReference type="Proteomes" id="UP000886884">
    <property type="component" value="Unassembled WGS sequence"/>
</dbReference>
<dbReference type="EMBL" id="DVOT01000159">
    <property type="protein sequence ID" value="HIV28097.1"/>
    <property type="molecule type" value="Genomic_DNA"/>
</dbReference>
<organism evidence="5 6">
    <name type="scientific">Candidatus Ornithocaccomicrobium faecavium</name>
    <dbReference type="NCBI Taxonomy" id="2840890"/>
    <lineage>
        <taxon>Bacteria</taxon>
        <taxon>Bacillati</taxon>
        <taxon>Bacillota</taxon>
        <taxon>Clostridia</taxon>
        <taxon>Candidatus Ornithocaccomicrobium</taxon>
    </lineage>
</organism>
<dbReference type="InterPro" id="IPR018197">
    <property type="entry name" value="Glycerate_kinase_RE-like"/>
</dbReference>
<dbReference type="InterPro" id="IPR036129">
    <property type="entry name" value="Glycerate_kinase_sf"/>
</dbReference>
<name>A0A9D1P8N3_9FIRM</name>
<dbReference type="InterPro" id="IPR004381">
    <property type="entry name" value="Glycerate_kinase"/>
</dbReference>
<dbReference type="Gene3D" id="3.90.1510.10">
    <property type="entry name" value="Glycerate kinase, domain 2"/>
    <property type="match status" value="1"/>
</dbReference>
<dbReference type="GO" id="GO:0008887">
    <property type="term" value="F:glycerate kinase activity"/>
    <property type="evidence" value="ECO:0007669"/>
    <property type="project" value="UniProtKB-UniRule"/>
</dbReference>
<dbReference type="PANTHER" id="PTHR21599">
    <property type="entry name" value="GLYCERATE KINASE"/>
    <property type="match status" value="1"/>
</dbReference>
<evidence type="ECO:0000313" key="6">
    <source>
        <dbReference type="Proteomes" id="UP000886884"/>
    </source>
</evidence>
<dbReference type="AlphaFoldDB" id="A0A9D1P8N3"/>
<evidence type="ECO:0000256" key="2">
    <source>
        <dbReference type="ARBA" id="ARBA00022679"/>
    </source>
</evidence>
<protein>
    <submittedName>
        <fullName evidence="5">Glycerate kinase</fullName>
    </submittedName>
</protein>
<keyword evidence="2 4" id="KW-0808">Transferase</keyword>
<dbReference type="InterPro" id="IPR018193">
    <property type="entry name" value="Glyc_kinase_flavodox-like_fold"/>
</dbReference>
<evidence type="ECO:0000256" key="1">
    <source>
        <dbReference type="ARBA" id="ARBA00006284"/>
    </source>
</evidence>
<dbReference type="PIRSF" id="PIRSF006078">
    <property type="entry name" value="GlxK"/>
    <property type="match status" value="1"/>
</dbReference>
<evidence type="ECO:0000256" key="3">
    <source>
        <dbReference type="ARBA" id="ARBA00022777"/>
    </source>
</evidence>
<keyword evidence="3 4" id="KW-0418">Kinase</keyword>
<comment type="similarity">
    <text evidence="1 4">Belongs to the glycerate kinase type-1 family.</text>
</comment>
<dbReference type="NCBIfam" id="TIGR00045">
    <property type="entry name" value="glycerate kinase"/>
    <property type="match status" value="1"/>
</dbReference>